<reference evidence="6 7" key="1">
    <citation type="submission" date="2018-07" db="EMBL/GenBank/DDBJ databases">
        <title>GABA Modulating Bacteria of the Human Gut Microbiota.</title>
        <authorList>
            <person name="Strandwitz P."/>
            <person name="Kim K.H."/>
            <person name="Terekhova D."/>
            <person name="Liu J.K."/>
            <person name="Sharma A."/>
            <person name="Levering J."/>
            <person name="Mcdonald D."/>
            <person name="Dietrich D."/>
            <person name="Ramadhar T.R."/>
            <person name="Lekbua A."/>
            <person name="Mroue N."/>
            <person name="Liston C."/>
            <person name="Stewart E.J."/>
            <person name="Dubin M.J."/>
            <person name="Zengler K."/>
            <person name="Knight R."/>
            <person name="Gilbert J.A."/>
            <person name="Clardy J."/>
            <person name="Lewis K."/>
        </authorList>
    </citation>
    <scope>NUCLEOTIDE SEQUENCE [LARGE SCALE GENOMIC DNA]</scope>
    <source>
        <strain evidence="6 7">KLE1738</strain>
    </source>
</reference>
<dbReference type="PANTHER" id="PTHR11496">
    <property type="entry name" value="ALCOHOL DEHYDROGENASE"/>
    <property type="match status" value="1"/>
</dbReference>
<accession>A0A3E2B730</accession>
<sequence>MKDFGFIIPQNCQFGMGALKKLPDFLKAAGSDNVMLISDRGLEAIGVVDKVREIIKGANLKYSEYLDVLPNPTTTIVDECAAQYKAAGCTAIIALGGGSPMDVAKAVGVVAKFGGTIGDYEGVGKVPGPIDTLIAVPTTAGTGSEVTVAAVITDEARNYKLSVLGPEISPTYAVLDPELIMTAPASVAAACGVDALIHAMESYINTDANPFAMAMGEKAMELIGGNIRKFVARRNDPDAACAMMLGSTFAGIAFANNRLGDIHAMSHPVSAFFHVAHGVANAVLMPTIFEFNALAADERYANIYQYITGKEAGPDFVPQMLCDALRQLNNDLGIPACLADVGVTEDKIPQMAVDAMKSGNVMVNPRITTVKDVEALYHKAMYK</sequence>
<protein>
    <submittedName>
        <fullName evidence="6">Iron-containing alcohol dehydrogenase</fullName>
    </submittedName>
</protein>
<comment type="similarity">
    <text evidence="1">Belongs to the iron-containing alcohol dehydrogenase family.</text>
</comment>
<dbReference type="Pfam" id="PF25137">
    <property type="entry name" value="ADH_Fe_C"/>
    <property type="match status" value="1"/>
</dbReference>
<dbReference type="OrthoDB" id="9804734at2"/>
<dbReference type="SUPFAM" id="SSF56796">
    <property type="entry name" value="Dehydroquinate synthase-like"/>
    <property type="match status" value="1"/>
</dbReference>
<dbReference type="Gene3D" id="1.20.1090.10">
    <property type="entry name" value="Dehydroquinate synthase-like - alpha domain"/>
    <property type="match status" value="1"/>
</dbReference>
<dbReference type="InterPro" id="IPR018211">
    <property type="entry name" value="ADH_Fe_CS"/>
</dbReference>
<dbReference type="FunFam" id="1.20.1090.10:FF:000001">
    <property type="entry name" value="Aldehyde-alcohol dehydrogenase"/>
    <property type="match status" value="1"/>
</dbReference>
<dbReference type="CDD" id="cd08551">
    <property type="entry name" value="Fe-ADH"/>
    <property type="match status" value="1"/>
</dbReference>
<dbReference type="InterPro" id="IPR056798">
    <property type="entry name" value="ADH_Fe_C"/>
</dbReference>
<dbReference type="Proteomes" id="UP000260649">
    <property type="component" value="Unassembled WGS sequence"/>
</dbReference>
<dbReference type="GO" id="GO:0046872">
    <property type="term" value="F:metal ion binding"/>
    <property type="evidence" value="ECO:0007669"/>
    <property type="project" value="InterPro"/>
</dbReference>
<dbReference type="FunFam" id="3.40.50.1970:FF:000003">
    <property type="entry name" value="Alcohol dehydrogenase, iron-containing"/>
    <property type="match status" value="1"/>
</dbReference>
<keyword evidence="2" id="KW-0560">Oxidoreductase</keyword>
<evidence type="ECO:0000256" key="3">
    <source>
        <dbReference type="ARBA" id="ARBA00023027"/>
    </source>
</evidence>
<dbReference type="Gene3D" id="3.40.50.1970">
    <property type="match status" value="1"/>
</dbReference>
<evidence type="ECO:0000313" key="7">
    <source>
        <dbReference type="Proteomes" id="UP000260649"/>
    </source>
</evidence>
<dbReference type="InterPro" id="IPR001670">
    <property type="entry name" value="ADH_Fe/GldA"/>
</dbReference>
<evidence type="ECO:0000259" key="5">
    <source>
        <dbReference type="Pfam" id="PF25137"/>
    </source>
</evidence>
<keyword evidence="7" id="KW-1185">Reference proteome</keyword>
<keyword evidence="3" id="KW-0520">NAD</keyword>
<dbReference type="Pfam" id="PF00465">
    <property type="entry name" value="Fe-ADH"/>
    <property type="match status" value="1"/>
</dbReference>
<evidence type="ECO:0000313" key="6">
    <source>
        <dbReference type="EMBL" id="RFT07853.1"/>
    </source>
</evidence>
<evidence type="ECO:0000256" key="2">
    <source>
        <dbReference type="ARBA" id="ARBA00023002"/>
    </source>
</evidence>
<evidence type="ECO:0000256" key="1">
    <source>
        <dbReference type="ARBA" id="ARBA00007358"/>
    </source>
</evidence>
<comment type="caution">
    <text evidence="6">The sequence shown here is derived from an EMBL/GenBank/DDBJ whole genome shotgun (WGS) entry which is preliminary data.</text>
</comment>
<evidence type="ECO:0000259" key="4">
    <source>
        <dbReference type="Pfam" id="PF00465"/>
    </source>
</evidence>
<feature type="domain" description="Fe-containing alcohol dehydrogenase-like C-terminal" evidence="5">
    <location>
        <begin position="189"/>
        <end position="381"/>
    </location>
</feature>
<dbReference type="AlphaFoldDB" id="A0A3E2B730"/>
<dbReference type="InterPro" id="IPR039697">
    <property type="entry name" value="Alcohol_dehydrogenase_Fe"/>
</dbReference>
<name>A0A3E2B730_9FIRM</name>
<dbReference type="PANTHER" id="PTHR11496:SF102">
    <property type="entry name" value="ALCOHOL DEHYDROGENASE 4"/>
    <property type="match status" value="1"/>
</dbReference>
<gene>
    <name evidence="6" type="ORF">DV520_00585</name>
</gene>
<organism evidence="6 7">
    <name type="scientific">Evtepia gabavorous</name>
    <dbReference type="NCBI Taxonomy" id="2211183"/>
    <lineage>
        <taxon>Bacteria</taxon>
        <taxon>Bacillati</taxon>
        <taxon>Bacillota</taxon>
        <taxon>Clostridia</taxon>
        <taxon>Eubacteriales</taxon>
        <taxon>Evtepia</taxon>
    </lineage>
</organism>
<dbReference type="GO" id="GO:0004022">
    <property type="term" value="F:alcohol dehydrogenase (NAD+) activity"/>
    <property type="evidence" value="ECO:0007669"/>
    <property type="project" value="UniProtKB-ARBA"/>
</dbReference>
<proteinExistence type="inferred from homology"/>
<dbReference type="PROSITE" id="PS00060">
    <property type="entry name" value="ADH_IRON_2"/>
    <property type="match status" value="1"/>
</dbReference>
<dbReference type="EMBL" id="QQRQ01000001">
    <property type="protein sequence ID" value="RFT07853.1"/>
    <property type="molecule type" value="Genomic_DNA"/>
</dbReference>
<feature type="domain" description="Alcohol dehydrogenase iron-type/glycerol dehydrogenase GldA" evidence="4">
    <location>
        <begin position="9"/>
        <end position="177"/>
    </location>
</feature>